<dbReference type="Proteomes" id="UP000483820">
    <property type="component" value="Chromosome X"/>
</dbReference>
<dbReference type="GeneID" id="78777711"/>
<dbReference type="EMBL" id="WUAV01000006">
    <property type="protein sequence ID" value="KAF1747275.1"/>
    <property type="molecule type" value="Genomic_DNA"/>
</dbReference>
<dbReference type="RefSeq" id="XP_053579092.1">
    <property type="nucleotide sequence ID" value="XM_053735526.1"/>
</dbReference>
<dbReference type="AlphaFoldDB" id="A0A6A5FXM3"/>
<reference evidence="2 3" key="1">
    <citation type="submission" date="2019-12" db="EMBL/GenBank/DDBJ databases">
        <title>Chromosome-level assembly of the Caenorhabditis remanei genome.</title>
        <authorList>
            <person name="Teterina A.A."/>
            <person name="Willis J.H."/>
            <person name="Phillips P.C."/>
        </authorList>
    </citation>
    <scope>NUCLEOTIDE SEQUENCE [LARGE SCALE GENOMIC DNA]</scope>
    <source>
        <strain evidence="2 3">PX506</strain>
        <tissue evidence="2">Whole organism</tissue>
    </source>
</reference>
<evidence type="ECO:0008006" key="4">
    <source>
        <dbReference type="Google" id="ProtNLM"/>
    </source>
</evidence>
<feature type="chain" id="PRO_5025651556" description="Secreted protein" evidence="1">
    <location>
        <begin position="18"/>
        <end position="110"/>
    </location>
</feature>
<comment type="caution">
    <text evidence="2">The sequence shown here is derived from an EMBL/GenBank/DDBJ whole genome shotgun (WGS) entry which is preliminary data.</text>
</comment>
<protein>
    <recommendedName>
        <fullName evidence="4">Secreted protein</fullName>
    </recommendedName>
</protein>
<feature type="signal peptide" evidence="1">
    <location>
        <begin position="1"/>
        <end position="17"/>
    </location>
</feature>
<gene>
    <name evidence="2" type="ORF">GCK72_023737</name>
</gene>
<accession>A0A6A5FXM3</accession>
<organism evidence="2 3">
    <name type="scientific">Caenorhabditis remanei</name>
    <name type="common">Caenorhabditis vulgaris</name>
    <dbReference type="NCBI Taxonomy" id="31234"/>
    <lineage>
        <taxon>Eukaryota</taxon>
        <taxon>Metazoa</taxon>
        <taxon>Ecdysozoa</taxon>
        <taxon>Nematoda</taxon>
        <taxon>Chromadorea</taxon>
        <taxon>Rhabditida</taxon>
        <taxon>Rhabditina</taxon>
        <taxon>Rhabditomorpha</taxon>
        <taxon>Rhabditoidea</taxon>
        <taxon>Rhabditidae</taxon>
        <taxon>Peloderinae</taxon>
        <taxon>Caenorhabditis</taxon>
    </lineage>
</organism>
<keyword evidence="1" id="KW-0732">Signal</keyword>
<evidence type="ECO:0000313" key="3">
    <source>
        <dbReference type="Proteomes" id="UP000483820"/>
    </source>
</evidence>
<dbReference type="CTD" id="78777711"/>
<evidence type="ECO:0000256" key="1">
    <source>
        <dbReference type="SAM" id="SignalP"/>
    </source>
</evidence>
<proteinExistence type="predicted"/>
<name>A0A6A5FXM3_CAERE</name>
<dbReference type="KEGG" id="crq:GCK72_023737"/>
<sequence length="110" mass="12359">MESLLISISSWCSWVSGLSVCSWGSLLSWNSSWSSLSNTARAASLWSLTLLSSRFTDHCKFADLALHVNILRFAEQEFIRKSRVNSLHVKAEKWNSNDSDQSGNSRNCDT</sequence>
<evidence type="ECO:0000313" key="2">
    <source>
        <dbReference type="EMBL" id="KAF1747275.1"/>
    </source>
</evidence>